<sequence length="196" mass="21673">MQQRYYDPVAGRFLSTDPVLTDVNTAASFNRYTYALNNPYKYIDPDGRDAGDPFKTARAAAIDVIKTINPQSKKENKEYGGKIYKDKDGSYKATKPVTHAEGGFQPSAVNVPKDAKAVGDFHTHGEYSIKDKKTGEVTVTADPKRDNRDSDNFSDKDKAGIWNDSGNNSEYKGYLGTPSGKIREFDPSTGQDKVIK</sequence>
<feature type="compositionally biased region" description="Basic and acidic residues" evidence="1">
    <location>
        <begin position="142"/>
        <end position="159"/>
    </location>
</feature>
<proteinExistence type="predicted"/>
<evidence type="ECO:0000256" key="1">
    <source>
        <dbReference type="SAM" id="MobiDB-lite"/>
    </source>
</evidence>
<dbReference type="PANTHER" id="PTHR32305:SF15">
    <property type="entry name" value="PROTEIN RHSA-RELATED"/>
    <property type="match status" value="1"/>
</dbReference>
<feature type="region of interest" description="Disordered" evidence="1">
    <location>
        <begin position="72"/>
        <end position="111"/>
    </location>
</feature>
<dbReference type="InterPro" id="IPR025479">
    <property type="entry name" value="DUF4329"/>
</dbReference>
<feature type="region of interest" description="Disordered" evidence="1">
    <location>
        <begin position="132"/>
        <end position="196"/>
    </location>
</feature>
<name>A0ABR6YEH1_9BURK</name>
<dbReference type="InterPro" id="IPR050708">
    <property type="entry name" value="T6SS_VgrG/RHS"/>
</dbReference>
<dbReference type="PANTHER" id="PTHR32305">
    <property type="match status" value="1"/>
</dbReference>
<evidence type="ECO:0000313" key="3">
    <source>
        <dbReference type="EMBL" id="MBC3874909.1"/>
    </source>
</evidence>
<evidence type="ECO:0000313" key="4">
    <source>
        <dbReference type="Proteomes" id="UP000624279"/>
    </source>
</evidence>
<dbReference type="NCBIfam" id="TIGR03696">
    <property type="entry name" value="Rhs_assc_core"/>
    <property type="match status" value="1"/>
</dbReference>
<organism evidence="3 4">
    <name type="scientific">Undibacterium flavidum</name>
    <dbReference type="NCBI Taxonomy" id="2762297"/>
    <lineage>
        <taxon>Bacteria</taxon>
        <taxon>Pseudomonadati</taxon>
        <taxon>Pseudomonadota</taxon>
        <taxon>Betaproteobacteria</taxon>
        <taxon>Burkholderiales</taxon>
        <taxon>Oxalobacteraceae</taxon>
        <taxon>Undibacterium</taxon>
    </lineage>
</organism>
<comment type="caution">
    <text evidence="3">The sequence shown here is derived from an EMBL/GenBank/DDBJ whole genome shotgun (WGS) entry which is preliminary data.</text>
</comment>
<reference evidence="3 4" key="1">
    <citation type="submission" date="2020-08" db="EMBL/GenBank/DDBJ databases">
        <title>Novel species isolated from subtropical streams in China.</title>
        <authorList>
            <person name="Lu H."/>
        </authorList>
    </citation>
    <scope>NUCLEOTIDE SEQUENCE [LARGE SCALE GENOMIC DNA]</scope>
    <source>
        <strain evidence="3 4">LX15W</strain>
    </source>
</reference>
<dbReference type="Gene3D" id="2.180.10.10">
    <property type="entry name" value="RHS repeat-associated core"/>
    <property type="match status" value="1"/>
</dbReference>
<keyword evidence="4" id="KW-1185">Reference proteome</keyword>
<feature type="compositionally biased region" description="Basic and acidic residues" evidence="1">
    <location>
        <begin position="72"/>
        <end position="90"/>
    </location>
</feature>
<dbReference type="EMBL" id="JACOGA010000014">
    <property type="protein sequence ID" value="MBC3874909.1"/>
    <property type="molecule type" value="Genomic_DNA"/>
</dbReference>
<dbReference type="Pfam" id="PF14220">
    <property type="entry name" value="DUF4329"/>
    <property type="match status" value="1"/>
</dbReference>
<accession>A0ABR6YEH1</accession>
<feature type="domain" description="DUF4329" evidence="2">
    <location>
        <begin position="59"/>
        <end position="191"/>
    </location>
</feature>
<protein>
    <submittedName>
        <fullName evidence="3">DUF4329 domain-containing protein</fullName>
    </submittedName>
</protein>
<dbReference type="InterPro" id="IPR022385">
    <property type="entry name" value="Rhs_assc_core"/>
</dbReference>
<dbReference type="Proteomes" id="UP000624279">
    <property type="component" value="Unassembled WGS sequence"/>
</dbReference>
<gene>
    <name evidence="3" type="ORF">H8K55_15055</name>
</gene>
<evidence type="ECO:0000259" key="2">
    <source>
        <dbReference type="Pfam" id="PF14220"/>
    </source>
</evidence>